<name>A0AC34G5G3_9BILA</name>
<accession>A0AC34G5G3</accession>
<reference evidence="2" key="1">
    <citation type="submission" date="2022-11" db="UniProtKB">
        <authorList>
            <consortium name="WormBaseParasite"/>
        </authorList>
    </citation>
    <scope>IDENTIFICATION</scope>
</reference>
<protein>
    <submittedName>
        <fullName evidence="2">Uncharacterized protein</fullName>
    </submittedName>
</protein>
<organism evidence="1 2">
    <name type="scientific">Panagrolaimus sp. ES5</name>
    <dbReference type="NCBI Taxonomy" id="591445"/>
    <lineage>
        <taxon>Eukaryota</taxon>
        <taxon>Metazoa</taxon>
        <taxon>Ecdysozoa</taxon>
        <taxon>Nematoda</taxon>
        <taxon>Chromadorea</taxon>
        <taxon>Rhabditida</taxon>
        <taxon>Tylenchina</taxon>
        <taxon>Panagrolaimomorpha</taxon>
        <taxon>Panagrolaimoidea</taxon>
        <taxon>Panagrolaimidae</taxon>
        <taxon>Panagrolaimus</taxon>
    </lineage>
</organism>
<proteinExistence type="predicted"/>
<dbReference type="Proteomes" id="UP000887579">
    <property type="component" value="Unplaced"/>
</dbReference>
<dbReference type="WBParaSite" id="ES5_v2.g25048.t1">
    <property type="protein sequence ID" value="ES5_v2.g25048.t1"/>
    <property type="gene ID" value="ES5_v2.g25048"/>
</dbReference>
<sequence>MSDLIKHVVENAKNGKFDDKNALTLIGSTLSSSEMTDKADENGILDLLIEYMNSPDPETHHDATLLLVHIALNSTKMMEIIAKKDAVPLFFKNLNSSNKNILSTSLMFFNSIVFSHPDLRKYVNEFELVQHIHIIVESNPSINILEYSLTVFLSLTQCSNPPLSHEAIKAMLPVFSIFLQHPHPEIAGNSALALALITSNKNSGYMIMFEEEDIQNLIELLNRRNKQVQISALRLILYIIDNSDHETQVFIDKGILQSLTKFLKGYDDETVMLALLIVQKLITSSNVQITTIFNSNIVPLIAENFISTSSVEVQQVAAIIFSNIAINGNENQVSMIIDMNVIPTFCNLLKKREHEILIHSSLIAILTLLQKSENRNCFIFNQLSKCGGFVALEKLENYETANIKKFASSILSIYEQQSIHGTCQKEVFM</sequence>
<evidence type="ECO:0000313" key="1">
    <source>
        <dbReference type="Proteomes" id="UP000887579"/>
    </source>
</evidence>
<evidence type="ECO:0000313" key="2">
    <source>
        <dbReference type="WBParaSite" id="ES5_v2.g25048.t1"/>
    </source>
</evidence>